<evidence type="ECO:0000313" key="3">
    <source>
        <dbReference type="Proteomes" id="UP000288259"/>
    </source>
</evidence>
<accession>A0A432YQ50</accession>
<sequence>MKRVKIIAASLTVLSLLSSGPIAAKTVSGQEPAAKVIRLVASTIGLSRDELNRAFFVIADFQARKLTLPELDALSDDQVLAKIDFDAEPYASLESEQMMLIAKRYELEVEMLASRANVDIEKFRQFYRTFDMTMTTALSLNRYAAAPGGSAAGAKSSAHATLSYFDDDDFDGPVVECGRSCRVIIEQMFDDFQDQLDIIAAMQDWENQNGAQPVGTTARIVDSESGSFIEVQKQLSSVPWAPLSTDLKCATVACS</sequence>
<name>A0A432YQ50_9GAMM</name>
<dbReference type="EMBL" id="PIPY01000001">
    <property type="protein sequence ID" value="RUO63525.1"/>
    <property type="molecule type" value="Genomic_DNA"/>
</dbReference>
<dbReference type="RefSeq" id="WP_126753233.1">
    <property type="nucleotide sequence ID" value="NZ_PIPY01000001.1"/>
</dbReference>
<dbReference type="AlphaFoldDB" id="A0A432YQ50"/>
<keyword evidence="3" id="KW-1185">Reference proteome</keyword>
<comment type="caution">
    <text evidence="2">The sequence shown here is derived from an EMBL/GenBank/DDBJ whole genome shotgun (WGS) entry which is preliminary data.</text>
</comment>
<dbReference type="Proteomes" id="UP000288259">
    <property type="component" value="Unassembled WGS sequence"/>
</dbReference>
<protein>
    <submittedName>
        <fullName evidence="2">Uncharacterized protein</fullName>
    </submittedName>
</protein>
<organism evidence="2 3">
    <name type="scientific">Pseudidiomarina insulisalsae</name>
    <dbReference type="NCBI Taxonomy" id="575789"/>
    <lineage>
        <taxon>Bacteria</taxon>
        <taxon>Pseudomonadati</taxon>
        <taxon>Pseudomonadota</taxon>
        <taxon>Gammaproteobacteria</taxon>
        <taxon>Alteromonadales</taxon>
        <taxon>Idiomarinaceae</taxon>
        <taxon>Pseudidiomarina</taxon>
    </lineage>
</organism>
<feature type="chain" id="PRO_5019050343" evidence="1">
    <location>
        <begin position="25"/>
        <end position="255"/>
    </location>
</feature>
<evidence type="ECO:0000256" key="1">
    <source>
        <dbReference type="SAM" id="SignalP"/>
    </source>
</evidence>
<evidence type="ECO:0000313" key="2">
    <source>
        <dbReference type="EMBL" id="RUO63525.1"/>
    </source>
</evidence>
<feature type="signal peptide" evidence="1">
    <location>
        <begin position="1"/>
        <end position="24"/>
    </location>
</feature>
<dbReference type="OrthoDB" id="6238219at2"/>
<gene>
    <name evidence="2" type="ORF">CWI71_00210</name>
</gene>
<proteinExistence type="predicted"/>
<keyword evidence="1" id="KW-0732">Signal</keyword>
<reference evidence="3" key="1">
    <citation type="journal article" date="2018" name="Front. Microbiol.">
        <title>Genome-Based Analysis Reveals the Taxonomy and Diversity of the Family Idiomarinaceae.</title>
        <authorList>
            <person name="Liu Y."/>
            <person name="Lai Q."/>
            <person name="Shao Z."/>
        </authorList>
    </citation>
    <scope>NUCLEOTIDE SEQUENCE [LARGE SCALE GENOMIC DNA]</scope>
    <source>
        <strain evidence="3">CVS-6</strain>
    </source>
</reference>